<dbReference type="CDD" id="cd03319">
    <property type="entry name" value="L-Ala-DL-Glu_epimerase"/>
    <property type="match status" value="1"/>
</dbReference>
<dbReference type="PANTHER" id="PTHR48073">
    <property type="entry name" value="O-SUCCINYLBENZOATE SYNTHASE-RELATED"/>
    <property type="match status" value="1"/>
</dbReference>
<dbReference type="SUPFAM" id="SSF54826">
    <property type="entry name" value="Enolase N-terminal domain-like"/>
    <property type="match status" value="1"/>
</dbReference>
<comment type="cofactor">
    <cofactor evidence="5">
        <name>Mg(2+)</name>
        <dbReference type="ChEBI" id="CHEBI:18420"/>
    </cofactor>
    <text evidence="5">Binds 1 Mg(2+) ion per subunit.</text>
</comment>
<evidence type="ECO:0000256" key="1">
    <source>
        <dbReference type="ARBA" id="ARBA00008031"/>
    </source>
</evidence>
<gene>
    <name evidence="7" type="ORF">VRU48_01105</name>
</gene>
<comment type="caution">
    <text evidence="7">The sequence shown here is derived from an EMBL/GenBank/DDBJ whole genome shotgun (WGS) entry which is preliminary data.</text>
</comment>
<dbReference type="SFLD" id="SFLDS00001">
    <property type="entry name" value="Enolase"/>
    <property type="match status" value="1"/>
</dbReference>
<reference evidence="7 8" key="1">
    <citation type="submission" date="2024-01" db="EMBL/GenBank/DDBJ databases">
        <title>Pedobacter sp. nov., isolated from fresh soil.</title>
        <authorList>
            <person name="Le N.T.T."/>
        </authorList>
    </citation>
    <scope>NUCLEOTIDE SEQUENCE [LARGE SCALE GENOMIC DNA]</scope>
    <source>
        <strain evidence="7 8">KR3-3</strain>
    </source>
</reference>
<evidence type="ECO:0000259" key="6">
    <source>
        <dbReference type="SMART" id="SM00922"/>
    </source>
</evidence>
<dbReference type="PANTHER" id="PTHR48073:SF2">
    <property type="entry name" value="O-SUCCINYLBENZOATE SYNTHASE"/>
    <property type="match status" value="1"/>
</dbReference>
<dbReference type="Gene3D" id="3.20.20.120">
    <property type="entry name" value="Enolase-like C-terminal domain"/>
    <property type="match status" value="1"/>
</dbReference>
<evidence type="ECO:0000313" key="7">
    <source>
        <dbReference type="EMBL" id="MEE1943684.1"/>
    </source>
</evidence>
<keyword evidence="3 5" id="KW-0460">Magnesium</keyword>
<evidence type="ECO:0000256" key="5">
    <source>
        <dbReference type="RuleBase" id="RU366006"/>
    </source>
</evidence>
<keyword evidence="2 5" id="KW-0479">Metal-binding</keyword>
<name>A0ABU7I2S0_9SPHI</name>
<sequence length="365" mass="40707">MKITHTEIYRFSIPMEPFVIATGTMHFAQNVLVKIYTDSGIYGIGECSAFPMIVGETQDTCIAMAKDFALIWKGKNPLEIPERMQDLLAYADHNATIKSAFDMALFDIAAKNAGLPLYKFLGGHKRAIETDMTIGIDTPEKMSLMALKHQKNGCRILKIKLGKKVHDDIERVKQIRAAVGPEMVLRLDANQGWSFDDALLALGELESQNIEFCEQPMRTWYDDRLPELNLNSPIKLMADESCYNHHDARKLINAQACEYLNIKFAKSGGILEAQKIHEEALQKGVKCMIGSMLESRIALTANLHFALASPNVVFFDLDTCLLGHLVDPVTGGLTYDGFMLDVPESIGIGADADQKFLDTCEKWTI</sequence>
<dbReference type="InterPro" id="IPR036849">
    <property type="entry name" value="Enolase-like_C_sf"/>
</dbReference>
<dbReference type="SUPFAM" id="SSF51604">
    <property type="entry name" value="Enolase C-terminal domain-like"/>
    <property type="match status" value="1"/>
</dbReference>
<dbReference type="InterPro" id="IPR034603">
    <property type="entry name" value="Dipeptide_epimerase"/>
</dbReference>
<dbReference type="SFLD" id="SFLDG00180">
    <property type="entry name" value="muconate_cycloisomerase"/>
    <property type="match status" value="1"/>
</dbReference>
<evidence type="ECO:0000313" key="8">
    <source>
        <dbReference type="Proteomes" id="UP001336835"/>
    </source>
</evidence>
<dbReference type="Proteomes" id="UP001336835">
    <property type="component" value="Unassembled WGS sequence"/>
</dbReference>
<evidence type="ECO:0000256" key="4">
    <source>
        <dbReference type="ARBA" id="ARBA00023235"/>
    </source>
</evidence>
<dbReference type="InterPro" id="IPR013341">
    <property type="entry name" value="Mandelate_racemase_N_dom"/>
</dbReference>
<dbReference type="Gene3D" id="3.30.390.10">
    <property type="entry name" value="Enolase-like, N-terminal domain"/>
    <property type="match status" value="1"/>
</dbReference>
<dbReference type="InterPro" id="IPR029065">
    <property type="entry name" value="Enolase_C-like"/>
</dbReference>
<evidence type="ECO:0000256" key="2">
    <source>
        <dbReference type="ARBA" id="ARBA00022723"/>
    </source>
</evidence>
<keyword evidence="4 5" id="KW-0413">Isomerase</keyword>
<dbReference type="EMBL" id="JAZDQT010000001">
    <property type="protein sequence ID" value="MEE1943684.1"/>
    <property type="molecule type" value="Genomic_DNA"/>
</dbReference>
<feature type="domain" description="Mandelate racemase/muconate lactonizing enzyme C-terminal" evidence="6">
    <location>
        <begin position="139"/>
        <end position="235"/>
    </location>
</feature>
<dbReference type="EC" id="5.1.1.-" evidence="5"/>
<dbReference type="RefSeq" id="WP_330106088.1">
    <property type="nucleotide sequence ID" value="NZ_JAZDQT010000001.1"/>
</dbReference>
<organism evidence="7 8">
    <name type="scientific">Pedobacter albus</name>
    <dbReference type="NCBI Taxonomy" id="3113905"/>
    <lineage>
        <taxon>Bacteria</taxon>
        <taxon>Pseudomonadati</taxon>
        <taxon>Bacteroidota</taxon>
        <taxon>Sphingobacteriia</taxon>
        <taxon>Sphingobacteriales</taxon>
        <taxon>Sphingobacteriaceae</taxon>
        <taxon>Pedobacter</taxon>
    </lineage>
</organism>
<proteinExistence type="inferred from homology"/>
<dbReference type="InterPro" id="IPR013342">
    <property type="entry name" value="Mandelate_racemase_C"/>
</dbReference>
<dbReference type="SFLD" id="SFLDF00009">
    <property type="entry name" value="o-succinylbenzoate_synthase"/>
    <property type="match status" value="1"/>
</dbReference>
<comment type="similarity">
    <text evidence="1 5">Belongs to the mandelate racemase/muconate lactonizing enzyme family.</text>
</comment>
<accession>A0ABU7I2S0</accession>
<dbReference type="SMART" id="SM00922">
    <property type="entry name" value="MR_MLE"/>
    <property type="match status" value="1"/>
</dbReference>
<evidence type="ECO:0000256" key="3">
    <source>
        <dbReference type="ARBA" id="ARBA00022842"/>
    </source>
</evidence>
<dbReference type="Pfam" id="PF13378">
    <property type="entry name" value="MR_MLE_C"/>
    <property type="match status" value="1"/>
</dbReference>
<dbReference type="InterPro" id="IPR029017">
    <property type="entry name" value="Enolase-like_N"/>
</dbReference>
<keyword evidence="8" id="KW-1185">Reference proteome</keyword>
<protein>
    <recommendedName>
        <fullName evidence="5">Dipeptide epimerase</fullName>
        <ecNumber evidence="5">5.1.1.-</ecNumber>
    </recommendedName>
</protein>
<dbReference type="Pfam" id="PF02746">
    <property type="entry name" value="MR_MLE_N"/>
    <property type="match status" value="1"/>
</dbReference>